<dbReference type="InterPro" id="IPR036390">
    <property type="entry name" value="WH_DNA-bd_sf"/>
</dbReference>
<name>A0ABQ6I3H1_9MICO</name>
<accession>A0ABQ6I3H1</accession>
<proteinExistence type="predicted"/>
<sequence length="120" mass="12833">MVRRISIDERAELLPEPPVAELTLTTVLAALADPVRLTLLRVIADAGDGPIDCGDCAAAAPDITRSESTISHHYKVLRDAGITRTHKQGRHRIIEIRRGDVEARFPGLLDAVLAAPGPGA</sequence>
<dbReference type="InterPro" id="IPR036388">
    <property type="entry name" value="WH-like_DNA-bd_sf"/>
</dbReference>
<dbReference type="PROSITE" id="PS50987">
    <property type="entry name" value="HTH_ARSR_2"/>
    <property type="match status" value="1"/>
</dbReference>
<evidence type="ECO:0000259" key="1">
    <source>
        <dbReference type="PROSITE" id="PS50987"/>
    </source>
</evidence>
<evidence type="ECO:0000313" key="2">
    <source>
        <dbReference type="EMBL" id="GMA24509.1"/>
    </source>
</evidence>
<dbReference type="Gene3D" id="1.10.10.10">
    <property type="entry name" value="Winged helix-like DNA-binding domain superfamily/Winged helix DNA-binding domain"/>
    <property type="match status" value="1"/>
</dbReference>
<protein>
    <submittedName>
        <fullName evidence="2">Transcriptional regulator</fullName>
    </submittedName>
</protein>
<organism evidence="2 3">
    <name type="scientific">Luteimicrobium album</name>
    <dbReference type="NCBI Taxonomy" id="1054550"/>
    <lineage>
        <taxon>Bacteria</taxon>
        <taxon>Bacillati</taxon>
        <taxon>Actinomycetota</taxon>
        <taxon>Actinomycetes</taxon>
        <taxon>Micrococcales</taxon>
        <taxon>Luteimicrobium</taxon>
    </lineage>
</organism>
<dbReference type="Proteomes" id="UP001157091">
    <property type="component" value="Unassembled WGS sequence"/>
</dbReference>
<dbReference type="InterPro" id="IPR011991">
    <property type="entry name" value="ArsR-like_HTH"/>
</dbReference>
<dbReference type="InterPro" id="IPR001845">
    <property type="entry name" value="HTH_ArsR_DNA-bd_dom"/>
</dbReference>
<keyword evidence="3" id="KW-1185">Reference proteome</keyword>
<dbReference type="SUPFAM" id="SSF46785">
    <property type="entry name" value="Winged helix' DNA-binding domain"/>
    <property type="match status" value="1"/>
</dbReference>
<dbReference type="CDD" id="cd00090">
    <property type="entry name" value="HTH_ARSR"/>
    <property type="match status" value="1"/>
</dbReference>
<dbReference type="SMART" id="SM00418">
    <property type="entry name" value="HTH_ARSR"/>
    <property type="match status" value="1"/>
</dbReference>
<comment type="caution">
    <text evidence="2">The sequence shown here is derived from an EMBL/GenBank/DDBJ whole genome shotgun (WGS) entry which is preliminary data.</text>
</comment>
<feature type="domain" description="HTH arsR-type" evidence="1">
    <location>
        <begin position="16"/>
        <end position="116"/>
    </location>
</feature>
<evidence type="ECO:0000313" key="3">
    <source>
        <dbReference type="Proteomes" id="UP001157091"/>
    </source>
</evidence>
<reference evidence="3" key="1">
    <citation type="journal article" date="2019" name="Int. J. Syst. Evol. Microbiol.">
        <title>The Global Catalogue of Microorganisms (GCM) 10K type strain sequencing project: providing services to taxonomists for standard genome sequencing and annotation.</title>
        <authorList>
            <consortium name="The Broad Institute Genomics Platform"/>
            <consortium name="The Broad Institute Genome Sequencing Center for Infectious Disease"/>
            <person name="Wu L."/>
            <person name="Ma J."/>
        </authorList>
    </citation>
    <scope>NUCLEOTIDE SEQUENCE [LARGE SCALE GENOMIC DNA]</scope>
    <source>
        <strain evidence="3">NBRC 106348</strain>
    </source>
</reference>
<dbReference type="EMBL" id="BSUK01000001">
    <property type="protein sequence ID" value="GMA24509.1"/>
    <property type="molecule type" value="Genomic_DNA"/>
</dbReference>
<gene>
    <name evidence="2" type="ORF">GCM10025864_22680</name>
</gene>